<sequence>MSGCDNVTQNIKLQLSAIFSILSIFCFTYSHTLYSLKTFVILVLYPGQIVRVYLFCGMNVFIRMKVFI</sequence>
<reference evidence="2" key="1">
    <citation type="journal article" date="2014" name="PLoS Negl. Trop. Dis.">
        <title>An updated insight into the Sialotranscriptome of Triatoma infestans: developmental stage and geographic variations.</title>
        <authorList>
            <person name="Schwarz A."/>
            <person name="Medrano-Mercado N."/>
            <person name="Schaub G.A."/>
            <person name="Struchiner C.J."/>
            <person name="Bargues M.D."/>
            <person name="Levy M.Z."/>
            <person name="Ribeiro J.M."/>
        </authorList>
    </citation>
    <scope>NUCLEOTIDE SEQUENCE</scope>
    <source>
        <strain evidence="2">Chile</strain>
        <tissue evidence="2">Salivary glands</tissue>
    </source>
</reference>
<keyword evidence="1" id="KW-0812">Transmembrane</keyword>
<dbReference type="AlphaFoldDB" id="A0A023FAL7"/>
<dbReference type="EMBL" id="GBBI01000166">
    <property type="protein sequence ID" value="JAC18546.1"/>
    <property type="molecule type" value="mRNA"/>
</dbReference>
<name>A0A023FAL7_TRIIF</name>
<protein>
    <submittedName>
        <fullName evidence="2">Putative secreted peptide</fullName>
    </submittedName>
</protein>
<keyword evidence="1" id="KW-0472">Membrane</keyword>
<proteinExistence type="evidence at transcript level"/>
<feature type="transmembrane region" description="Helical" evidence="1">
    <location>
        <begin position="12"/>
        <end position="33"/>
    </location>
</feature>
<accession>A0A023FAL7</accession>
<organism evidence="2">
    <name type="scientific">Triatoma infestans</name>
    <name type="common">Assassin bug</name>
    <dbReference type="NCBI Taxonomy" id="30076"/>
    <lineage>
        <taxon>Eukaryota</taxon>
        <taxon>Metazoa</taxon>
        <taxon>Ecdysozoa</taxon>
        <taxon>Arthropoda</taxon>
        <taxon>Hexapoda</taxon>
        <taxon>Insecta</taxon>
        <taxon>Pterygota</taxon>
        <taxon>Neoptera</taxon>
        <taxon>Paraneoptera</taxon>
        <taxon>Hemiptera</taxon>
        <taxon>Heteroptera</taxon>
        <taxon>Panheteroptera</taxon>
        <taxon>Cimicomorpha</taxon>
        <taxon>Reduviidae</taxon>
        <taxon>Triatominae</taxon>
        <taxon>Triatoma</taxon>
    </lineage>
</organism>
<keyword evidence="1" id="KW-1133">Transmembrane helix</keyword>
<evidence type="ECO:0000313" key="2">
    <source>
        <dbReference type="EMBL" id="JAC18546.1"/>
    </source>
</evidence>
<feature type="non-terminal residue" evidence="2">
    <location>
        <position position="68"/>
    </location>
</feature>
<feature type="transmembrane region" description="Helical" evidence="1">
    <location>
        <begin position="39"/>
        <end position="62"/>
    </location>
</feature>
<evidence type="ECO:0000256" key="1">
    <source>
        <dbReference type="SAM" id="Phobius"/>
    </source>
</evidence>